<dbReference type="GO" id="GO:0005886">
    <property type="term" value="C:plasma membrane"/>
    <property type="evidence" value="ECO:0007669"/>
    <property type="project" value="UniProtKB-SubCell"/>
</dbReference>
<keyword evidence="5 6" id="KW-0472">Membrane</keyword>
<gene>
    <name evidence="7" type="ORF">GH885_13515</name>
</gene>
<keyword evidence="2" id="KW-1003">Cell membrane</keyword>
<keyword evidence="8" id="KW-1185">Reference proteome</keyword>
<evidence type="ECO:0000313" key="8">
    <source>
        <dbReference type="Proteomes" id="UP000435187"/>
    </source>
</evidence>
<dbReference type="InterPro" id="IPR002797">
    <property type="entry name" value="Polysacc_synth"/>
</dbReference>
<keyword evidence="4 6" id="KW-1133">Transmembrane helix</keyword>
<evidence type="ECO:0000256" key="4">
    <source>
        <dbReference type="ARBA" id="ARBA00022989"/>
    </source>
</evidence>
<feature type="transmembrane region" description="Helical" evidence="6">
    <location>
        <begin position="141"/>
        <end position="163"/>
    </location>
</feature>
<comment type="subcellular location">
    <subcellularLocation>
        <location evidence="1">Cell membrane</location>
        <topology evidence="1">Multi-pass membrane protein</topology>
    </subcellularLocation>
</comment>
<dbReference type="Proteomes" id="UP000435187">
    <property type="component" value="Unassembled WGS sequence"/>
</dbReference>
<reference evidence="7 8" key="1">
    <citation type="submission" date="2019-10" db="EMBL/GenBank/DDBJ databases">
        <title>Gracilibacillus salitolerans sp. nov., a moderate halophile isolated from a saline soil in northwest China.</title>
        <authorList>
            <person name="Gan L."/>
        </authorList>
    </citation>
    <scope>NUCLEOTIDE SEQUENCE [LARGE SCALE GENOMIC DNA]</scope>
    <source>
        <strain evidence="7 8">TP2-8</strain>
    </source>
</reference>
<evidence type="ECO:0000256" key="3">
    <source>
        <dbReference type="ARBA" id="ARBA00022692"/>
    </source>
</evidence>
<dbReference type="Pfam" id="PF01943">
    <property type="entry name" value="Polysacc_synt"/>
    <property type="match status" value="1"/>
</dbReference>
<feature type="transmembrane region" description="Helical" evidence="6">
    <location>
        <begin position="378"/>
        <end position="396"/>
    </location>
</feature>
<comment type="caution">
    <text evidence="7">The sequence shown here is derived from an EMBL/GenBank/DDBJ whole genome shotgun (WGS) entry which is preliminary data.</text>
</comment>
<accession>A0A6N7QZ46</accession>
<sequence length="408" mass="47043">MKRFWNKPLLNNEFIKKLLESFVGRGTYIIFMLLFSFFCTRLYGAEIYGEFTYAFTLVTMLMVVSRAGFDQSLIYSIPKNGNKHITMSFVLNFLFSFVIVIIFTLYLNNAFIRFMLPMVWLFAVEYLFFALYKSEQKIKEYYFINGFIALLLRILLCIIFYFIMDKSAYSIGLAVYISFIVSIFLYFRYHKNKFDRYIFDIEHLKYSLPLTFATSLGIVINKVDIIMIGNFLDNTSVGIYQITVQVSNLIAVILIVFNTVFAPRISTLYHNNEIDNLKALYIKVTRFLSIIAIIITVPTIVFSESILNLFGSEFSSGQLALIYRSIGQFINIAVGGVWLMLSMTGQPKFQMYANIIALFINIILNYQLIPIIGINGAAIASMITLIFINVSGYLVVSRRFGIKVYKVI</sequence>
<feature type="transmembrane region" description="Helical" evidence="6">
    <location>
        <begin position="26"/>
        <end position="45"/>
    </location>
</feature>
<evidence type="ECO:0000313" key="7">
    <source>
        <dbReference type="EMBL" id="MRI67347.1"/>
    </source>
</evidence>
<feature type="transmembrane region" description="Helical" evidence="6">
    <location>
        <begin position="280"/>
        <end position="301"/>
    </location>
</feature>
<evidence type="ECO:0000256" key="5">
    <source>
        <dbReference type="ARBA" id="ARBA00023136"/>
    </source>
</evidence>
<feature type="transmembrane region" description="Helical" evidence="6">
    <location>
        <begin position="51"/>
        <end position="69"/>
    </location>
</feature>
<proteinExistence type="predicted"/>
<feature type="transmembrane region" description="Helical" evidence="6">
    <location>
        <begin position="114"/>
        <end position="132"/>
    </location>
</feature>
<keyword evidence="3 6" id="KW-0812">Transmembrane</keyword>
<evidence type="ECO:0000256" key="6">
    <source>
        <dbReference type="SAM" id="Phobius"/>
    </source>
</evidence>
<evidence type="ECO:0000256" key="1">
    <source>
        <dbReference type="ARBA" id="ARBA00004651"/>
    </source>
</evidence>
<feature type="transmembrane region" description="Helical" evidence="6">
    <location>
        <begin position="238"/>
        <end position="260"/>
    </location>
</feature>
<feature type="transmembrane region" description="Helical" evidence="6">
    <location>
        <begin position="89"/>
        <end position="108"/>
    </location>
</feature>
<feature type="transmembrane region" description="Helical" evidence="6">
    <location>
        <begin position="169"/>
        <end position="187"/>
    </location>
</feature>
<dbReference type="EMBL" id="WJEE01000030">
    <property type="protein sequence ID" value="MRI67347.1"/>
    <property type="molecule type" value="Genomic_DNA"/>
</dbReference>
<protein>
    <submittedName>
        <fullName evidence="7">Oligosaccharide flippase family protein</fullName>
    </submittedName>
</protein>
<dbReference type="PANTHER" id="PTHR30250">
    <property type="entry name" value="PST FAMILY PREDICTED COLANIC ACID TRANSPORTER"/>
    <property type="match status" value="1"/>
</dbReference>
<dbReference type="RefSeq" id="WP_153835939.1">
    <property type="nucleotide sequence ID" value="NZ_JBHUMW010000043.1"/>
</dbReference>
<name>A0A6N7QZ46_9BACI</name>
<feature type="transmembrane region" description="Helical" evidence="6">
    <location>
        <begin position="208"/>
        <end position="232"/>
    </location>
</feature>
<feature type="transmembrane region" description="Helical" evidence="6">
    <location>
        <begin position="321"/>
        <end position="341"/>
    </location>
</feature>
<feature type="transmembrane region" description="Helical" evidence="6">
    <location>
        <begin position="353"/>
        <end position="372"/>
    </location>
</feature>
<dbReference type="PANTHER" id="PTHR30250:SF11">
    <property type="entry name" value="O-ANTIGEN TRANSPORTER-RELATED"/>
    <property type="match status" value="1"/>
</dbReference>
<evidence type="ECO:0000256" key="2">
    <source>
        <dbReference type="ARBA" id="ARBA00022475"/>
    </source>
</evidence>
<dbReference type="InterPro" id="IPR050833">
    <property type="entry name" value="Poly_Biosynth_Transport"/>
</dbReference>
<organism evidence="7 8">
    <name type="scientific">Gracilibacillus thailandensis</name>
    <dbReference type="NCBI Taxonomy" id="563735"/>
    <lineage>
        <taxon>Bacteria</taxon>
        <taxon>Bacillati</taxon>
        <taxon>Bacillota</taxon>
        <taxon>Bacilli</taxon>
        <taxon>Bacillales</taxon>
        <taxon>Bacillaceae</taxon>
        <taxon>Gracilibacillus</taxon>
    </lineage>
</organism>
<dbReference type="AlphaFoldDB" id="A0A6N7QZ46"/>